<gene>
    <name evidence="10" type="ORF">I8J34_18680</name>
</gene>
<feature type="transmembrane region" description="Helical" evidence="7">
    <location>
        <begin position="32"/>
        <end position="52"/>
    </location>
</feature>
<organism evidence="10 11">
    <name type="scientific">Denitromonas iodatirespirans</name>
    <dbReference type="NCBI Taxonomy" id="2795389"/>
    <lineage>
        <taxon>Bacteria</taxon>
        <taxon>Pseudomonadati</taxon>
        <taxon>Pseudomonadota</taxon>
        <taxon>Betaproteobacteria</taxon>
        <taxon>Rhodocyclales</taxon>
        <taxon>Zoogloeaceae</taxon>
        <taxon>Denitromonas</taxon>
    </lineage>
</organism>
<comment type="similarity">
    <text evidence="2">Belongs to the ABC-4 integral membrane protein family. LolC/E subfamily.</text>
</comment>
<comment type="caution">
    <text evidence="10">The sequence shown here is derived from an EMBL/GenBank/DDBJ whole genome shotgun (WGS) entry which is preliminary data.</text>
</comment>
<comment type="subcellular location">
    <subcellularLocation>
        <location evidence="1">Cell membrane</location>
        <topology evidence="1">Multi-pass membrane protein</topology>
    </subcellularLocation>
</comment>
<evidence type="ECO:0000256" key="6">
    <source>
        <dbReference type="ARBA" id="ARBA00023136"/>
    </source>
</evidence>
<feature type="transmembrane region" description="Helical" evidence="7">
    <location>
        <begin position="325"/>
        <end position="354"/>
    </location>
</feature>
<keyword evidence="3" id="KW-1003">Cell membrane</keyword>
<feature type="domain" description="ABC3 transporter permease C-terminal" evidence="8">
    <location>
        <begin position="284"/>
        <end position="408"/>
    </location>
</feature>
<keyword evidence="11" id="KW-1185">Reference proteome</keyword>
<name>A0A944DHZ0_DENI1</name>
<reference evidence="11" key="1">
    <citation type="journal article" date="2022" name="ISME J.">
        <title>Genetic and phylogenetic analysis of dissimilatory iodate-reducing bacteria identifies potential niches across the world's oceans.</title>
        <authorList>
            <person name="Reyes-Umana V."/>
            <person name="Henning Z."/>
            <person name="Lee K."/>
            <person name="Barnum T.P."/>
            <person name="Coates J.D."/>
        </authorList>
    </citation>
    <scope>NUCLEOTIDE SEQUENCE [LARGE SCALE GENOMIC DNA]</scope>
    <source>
        <strain evidence="11">IR12</strain>
    </source>
</reference>
<dbReference type="InterPro" id="IPR051447">
    <property type="entry name" value="Lipoprotein-release_system"/>
</dbReference>
<evidence type="ECO:0000259" key="9">
    <source>
        <dbReference type="Pfam" id="PF12704"/>
    </source>
</evidence>
<evidence type="ECO:0000256" key="2">
    <source>
        <dbReference type="ARBA" id="ARBA00005236"/>
    </source>
</evidence>
<proteinExistence type="inferred from homology"/>
<dbReference type="GO" id="GO:0044874">
    <property type="term" value="P:lipoprotein localization to outer membrane"/>
    <property type="evidence" value="ECO:0007669"/>
    <property type="project" value="TreeGrafter"/>
</dbReference>
<evidence type="ECO:0000313" key="11">
    <source>
        <dbReference type="Proteomes" id="UP000694660"/>
    </source>
</evidence>
<dbReference type="PANTHER" id="PTHR30489:SF0">
    <property type="entry name" value="LIPOPROTEIN-RELEASING SYSTEM TRANSMEMBRANE PROTEIN LOLE"/>
    <property type="match status" value="1"/>
</dbReference>
<evidence type="ECO:0000256" key="3">
    <source>
        <dbReference type="ARBA" id="ARBA00022475"/>
    </source>
</evidence>
<feature type="transmembrane region" description="Helical" evidence="7">
    <location>
        <begin position="282"/>
        <end position="305"/>
    </location>
</feature>
<dbReference type="EMBL" id="JAEKFT010000026">
    <property type="protein sequence ID" value="MBT0963213.1"/>
    <property type="molecule type" value="Genomic_DNA"/>
</dbReference>
<dbReference type="InterPro" id="IPR003838">
    <property type="entry name" value="ABC3_permease_C"/>
</dbReference>
<dbReference type="GO" id="GO:0098797">
    <property type="term" value="C:plasma membrane protein complex"/>
    <property type="evidence" value="ECO:0007669"/>
    <property type="project" value="TreeGrafter"/>
</dbReference>
<protein>
    <submittedName>
        <fullName evidence="10">ABC transporter permease</fullName>
    </submittedName>
</protein>
<evidence type="ECO:0000256" key="7">
    <source>
        <dbReference type="SAM" id="Phobius"/>
    </source>
</evidence>
<keyword evidence="5 7" id="KW-1133">Transmembrane helix</keyword>
<dbReference type="Proteomes" id="UP000694660">
    <property type="component" value="Unassembled WGS sequence"/>
</dbReference>
<dbReference type="PANTHER" id="PTHR30489">
    <property type="entry name" value="LIPOPROTEIN-RELEASING SYSTEM TRANSMEMBRANE PROTEIN LOLE"/>
    <property type="match status" value="1"/>
</dbReference>
<evidence type="ECO:0000313" key="10">
    <source>
        <dbReference type="EMBL" id="MBT0963213.1"/>
    </source>
</evidence>
<evidence type="ECO:0000256" key="1">
    <source>
        <dbReference type="ARBA" id="ARBA00004651"/>
    </source>
</evidence>
<evidence type="ECO:0000256" key="5">
    <source>
        <dbReference type="ARBA" id="ARBA00022989"/>
    </source>
</evidence>
<keyword evidence="6 7" id="KW-0472">Membrane</keyword>
<dbReference type="Pfam" id="PF12704">
    <property type="entry name" value="MacB_PCD"/>
    <property type="match status" value="1"/>
</dbReference>
<dbReference type="AlphaFoldDB" id="A0A944DHZ0"/>
<evidence type="ECO:0000256" key="4">
    <source>
        <dbReference type="ARBA" id="ARBA00022692"/>
    </source>
</evidence>
<evidence type="ECO:0000259" key="8">
    <source>
        <dbReference type="Pfam" id="PF02687"/>
    </source>
</evidence>
<dbReference type="InterPro" id="IPR025857">
    <property type="entry name" value="MacB_PCD"/>
</dbReference>
<feature type="domain" description="MacB-like periplasmic core" evidence="9">
    <location>
        <begin position="31"/>
        <end position="247"/>
    </location>
</feature>
<accession>A0A944DHZ0</accession>
<feature type="transmembrane region" description="Helical" evidence="7">
    <location>
        <begin position="374"/>
        <end position="399"/>
    </location>
</feature>
<dbReference type="Pfam" id="PF02687">
    <property type="entry name" value="FtsX"/>
    <property type="match status" value="1"/>
</dbReference>
<sequence>MTEHRVSPWVQAFATTASTAGKSVFRQTRRTLMALLAVAFGVISLILAGGFIDWNLRFGREATIHSQLGHIRIHLPGYLDEGHARPHDFLFSPAGGQLPAALRAEHIVAVAPRLSFNGLASIGEQTLSFIGEGVDPAAEATLSRSIRIEAGRALSGDDDAAVMLGKGLAANLGARPGDRIVLMSSTRRGGVSAVEVDVVGIFSSITKAYDDAALRVPLSTAQRLAQASGVHALAVVLDETAATDAELGRLRQALGTQFETVPWYDLADFYRKTAALFSKQVAMVHLIIAAIIVLSISNSMMMAVLERTREIGTAMALGVPRGRILLNFLIEGLLVGLVGAVAGVVIGGALAMAISAVGIPMPPGPGMAFSFRAGILVTPGAALQAVALALGTTFLASLYPAYRASRMTIVDALRTGT</sequence>
<keyword evidence="4 7" id="KW-0812">Transmembrane</keyword>